<evidence type="ECO:0000313" key="17">
    <source>
        <dbReference type="EMBL" id="TNU76611.1"/>
    </source>
</evidence>
<dbReference type="EMBL" id="VENP01000005">
    <property type="protein sequence ID" value="TNU76611.1"/>
    <property type="molecule type" value="Genomic_DNA"/>
</dbReference>
<name>A0A5C5BFA3_9MICO</name>
<dbReference type="InterPro" id="IPR002694">
    <property type="entry name" value="Znf_CHC2"/>
</dbReference>
<proteinExistence type="inferred from homology"/>
<dbReference type="GO" id="GO:0006269">
    <property type="term" value="P:DNA replication, synthesis of primer"/>
    <property type="evidence" value="ECO:0007669"/>
    <property type="project" value="UniProtKB-UniRule"/>
</dbReference>
<evidence type="ECO:0000259" key="14">
    <source>
        <dbReference type="SMART" id="SM00400"/>
    </source>
</evidence>
<dbReference type="GO" id="GO:0000428">
    <property type="term" value="C:DNA-directed RNA polymerase complex"/>
    <property type="evidence" value="ECO:0007669"/>
    <property type="project" value="UniProtKB-KW"/>
</dbReference>
<dbReference type="GO" id="GO:0003899">
    <property type="term" value="F:DNA-directed RNA polymerase activity"/>
    <property type="evidence" value="ECO:0007669"/>
    <property type="project" value="UniProtKB-UniRule"/>
</dbReference>
<evidence type="ECO:0000256" key="4">
    <source>
        <dbReference type="ARBA" id="ARBA00022695"/>
    </source>
</evidence>
<evidence type="ECO:0000256" key="9">
    <source>
        <dbReference type="ARBA" id="ARBA00022842"/>
    </source>
</evidence>
<evidence type="ECO:0000256" key="5">
    <source>
        <dbReference type="ARBA" id="ARBA00022705"/>
    </source>
</evidence>
<keyword evidence="3 12" id="KW-0808">Transferase</keyword>
<dbReference type="Pfam" id="PF08278">
    <property type="entry name" value="DnaG_DnaB_bind"/>
    <property type="match status" value="1"/>
</dbReference>
<keyword evidence="11 12" id="KW-0804">Transcription</keyword>
<evidence type="ECO:0000256" key="1">
    <source>
        <dbReference type="ARBA" id="ARBA00022478"/>
    </source>
</evidence>
<dbReference type="Gene3D" id="3.90.980.10">
    <property type="entry name" value="DNA primase, catalytic core, N-terminal domain"/>
    <property type="match status" value="1"/>
</dbReference>
<dbReference type="GO" id="GO:1990077">
    <property type="term" value="C:primosome complex"/>
    <property type="evidence" value="ECO:0007669"/>
    <property type="project" value="UniProtKB-KW"/>
</dbReference>
<dbReference type="InterPro" id="IPR036977">
    <property type="entry name" value="DNA_primase_Znf_CHC2"/>
</dbReference>
<dbReference type="Pfam" id="PF10410">
    <property type="entry name" value="DnaB_bind"/>
    <property type="match status" value="1"/>
</dbReference>
<feature type="domain" description="Zinc finger CHC2-type" evidence="14">
    <location>
        <begin position="37"/>
        <end position="91"/>
    </location>
</feature>
<keyword evidence="2 12" id="KW-0639">Primosome</keyword>
<evidence type="ECO:0000256" key="12">
    <source>
        <dbReference type="HAMAP-Rule" id="MF_00974"/>
    </source>
</evidence>
<dbReference type="HAMAP" id="MF_00974">
    <property type="entry name" value="DNA_primase_DnaG"/>
    <property type="match status" value="1"/>
</dbReference>
<dbReference type="SMART" id="SM00400">
    <property type="entry name" value="ZnF_CHCC"/>
    <property type="match status" value="1"/>
</dbReference>
<comment type="catalytic activity">
    <reaction evidence="12">
        <text>ssDNA + n NTP = ssDNA/pppN(pN)n-1 hybrid + (n-1) diphosphate.</text>
        <dbReference type="EC" id="2.7.7.101"/>
    </reaction>
</comment>
<dbReference type="SMART" id="SM00493">
    <property type="entry name" value="TOPRIM"/>
    <property type="match status" value="1"/>
</dbReference>
<evidence type="ECO:0000256" key="8">
    <source>
        <dbReference type="ARBA" id="ARBA00022833"/>
    </source>
</evidence>
<reference evidence="17 18" key="1">
    <citation type="submission" date="2019-06" db="EMBL/GenBank/DDBJ databases">
        <title>Draft genome sequence of Miniimonas arenae KCTC 19750T isolated from sea sand.</title>
        <authorList>
            <person name="Park S.-J."/>
        </authorList>
    </citation>
    <scope>NUCLEOTIDE SEQUENCE [LARGE SCALE GENOMIC DNA]</scope>
    <source>
        <strain evidence="17 18">KCTC 19750</strain>
    </source>
</reference>
<dbReference type="InterPro" id="IPR030846">
    <property type="entry name" value="DnaG_bac"/>
</dbReference>
<gene>
    <name evidence="12" type="primary">dnaG</name>
    <name evidence="17" type="ORF">FH969_02655</name>
</gene>
<comment type="caution">
    <text evidence="17">The sequence shown here is derived from an EMBL/GenBank/DDBJ whole genome shotgun (WGS) entry which is preliminary data.</text>
</comment>
<dbReference type="GO" id="GO:0005737">
    <property type="term" value="C:cytoplasm"/>
    <property type="evidence" value="ECO:0007669"/>
    <property type="project" value="TreeGrafter"/>
</dbReference>
<dbReference type="PANTHER" id="PTHR30313:SF2">
    <property type="entry name" value="DNA PRIMASE"/>
    <property type="match status" value="1"/>
</dbReference>
<dbReference type="InterPro" id="IPR006171">
    <property type="entry name" value="TOPRIM_dom"/>
</dbReference>
<keyword evidence="10 12" id="KW-0238">DNA-binding</keyword>
<accession>A0A5C5BFA3</accession>
<dbReference type="CDD" id="cd03364">
    <property type="entry name" value="TOPRIM_DnaG_primases"/>
    <property type="match status" value="1"/>
</dbReference>
<dbReference type="InterPro" id="IPR013173">
    <property type="entry name" value="DNA_primase_DnaG_DnaB-bd_dom"/>
</dbReference>
<keyword evidence="1 12" id="KW-0240">DNA-directed RNA polymerase</keyword>
<dbReference type="InterPro" id="IPR006295">
    <property type="entry name" value="DNA_primase_DnaG"/>
</dbReference>
<dbReference type="InterPro" id="IPR019475">
    <property type="entry name" value="DNA_primase_DnaB-bd"/>
</dbReference>
<comment type="domain">
    <text evidence="12">Contains an N-terminal zinc-binding domain, a central core domain that contains the primase activity, and a C-terminal DnaB-binding domain.</text>
</comment>
<dbReference type="FunFam" id="3.90.580.10:FF:000001">
    <property type="entry name" value="DNA primase"/>
    <property type="match status" value="1"/>
</dbReference>
<dbReference type="GO" id="GO:0003677">
    <property type="term" value="F:DNA binding"/>
    <property type="evidence" value="ECO:0007669"/>
    <property type="project" value="UniProtKB-KW"/>
</dbReference>
<dbReference type="SMART" id="SM00766">
    <property type="entry name" value="DnaG_DnaB_bind"/>
    <property type="match status" value="1"/>
</dbReference>
<dbReference type="Proteomes" id="UP000313849">
    <property type="component" value="Unassembled WGS sequence"/>
</dbReference>
<feature type="compositionally biased region" description="Basic and acidic residues" evidence="13">
    <location>
        <begin position="467"/>
        <end position="483"/>
    </location>
</feature>
<dbReference type="Pfam" id="PF13662">
    <property type="entry name" value="Toprim_4"/>
    <property type="match status" value="1"/>
</dbReference>
<comment type="similarity">
    <text evidence="12">Belongs to the DnaG primase family.</text>
</comment>
<evidence type="ECO:0000256" key="3">
    <source>
        <dbReference type="ARBA" id="ARBA00022679"/>
    </source>
</evidence>
<protein>
    <recommendedName>
        <fullName evidence="12">DNA primase</fullName>
        <ecNumber evidence="12">2.7.7.101</ecNumber>
    </recommendedName>
</protein>
<feature type="domain" description="Toprim" evidence="15">
    <location>
        <begin position="263"/>
        <end position="353"/>
    </location>
</feature>
<evidence type="ECO:0000259" key="15">
    <source>
        <dbReference type="SMART" id="SM00493"/>
    </source>
</evidence>
<dbReference type="FunFam" id="3.90.980.10:FF:000001">
    <property type="entry name" value="DNA primase"/>
    <property type="match status" value="1"/>
</dbReference>
<dbReference type="PANTHER" id="PTHR30313">
    <property type="entry name" value="DNA PRIMASE"/>
    <property type="match status" value="1"/>
</dbReference>
<evidence type="ECO:0000256" key="10">
    <source>
        <dbReference type="ARBA" id="ARBA00023125"/>
    </source>
</evidence>
<dbReference type="NCBIfam" id="TIGR01391">
    <property type="entry name" value="dnaG"/>
    <property type="match status" value="1"/>
</dbReference>
<feature type="region of interest" description="Disordered" evidence="13">
    <location>
        <begin position="443"/>
        <end position="493"/>
    </location>
</feature>
<dbReference type="SUPFAM" id="SSF56731">
    <property type="entry name" value="DNA primase core"/>
    <property type="match status" value="1"/>
</dbReference>
<organism evidence="17 18">
    <name type="scientific">Miniimonas arenae</name>
    <dbReference type="NCBI Taxonomy" id="676201"/>
    <lineage>
        <taxon>Bacteria</taxon>
        <taxon>Bacillati</taxon>
        <taxon>Actinomycetota</taxon>
        <taxon>Actinomycetes</taxon>
        <taxon>Micrococcales</taxon>
        <taxon>Beutenbergiaceae</taxon>
        <taxon>Miniimonas</taxon>
    </lineage>
</organism>
<dbReference type="AlphaFoldDB" id="A0A5C5BFA3"/>
<keyword evidence="8 12" id="KW-0862">Zinc</keyword>
<dbReference type="InterPro" id="IPR013264">
    <property type="entry name" value="DNAG_N"/>
</dbReference>
<feature type="domain" description="DNA primase DnaG DnaB-binding" evidence="16">
    <location>
        <begin position="496"/>
        <end position="628"/>
    </location>
</feature>
<dbReference type="InterPro" id="IPR037068">
    <property type="entry name" value="DNA_primase_core_N_sf"/>
</dbReference>
<dbReference type="Pfam" id="PF08275">
    <property type="entry name" value="DNAG_N"/>
    <property type="match status" value="1"/>
</dbReference>
<feature type="compositionally biased region" description="Gly residues" evidence="13">
    <location>
        <begin position="454"/>
        <end position="466"/>
    </location>
</feature>
<dbReference type="Gene3D" id="3.90.580.10">
    <property type="entry name" value="Zinc finger, CHC2-type domain"/>
    <property type="match status" value="1"/>
</dbReference>
<evidence type="ECO:0000256" key="13">
    <source>
        <dbReference type="SAM" id="MobiDB-lite"/>
    </source>
</evidence>
<comment type="cofactor">
    <cofactor evidence="12">
        <name>Zn(2+)</name>
        <dbReference type="ChEBI" id="CHEBI:29105"/>
    </cofactor>
    <text evidence="12">Binds 1 zinc ion per monomer.</text>
</comment>
<keyword evidence="18" id="KW-1185">Reference proteome</keyword>
<feature type="zinc finger region" description="CHC2-type" evidence="12">
    <location>
        <begin position="41"/>
        <end position="65"/>
    </location>
</feature>
<keyword evidence="7 12" id="KW-0863">Zinc-finger</keyword>
<dbReference type="SUPFAM" id="SSF57783">
    <property type="entry name" value="Zinc beta-ribbon"/>
    <property type="match status" value="1"/>
</dbReference>
<dbReference type="EC" id="2.7.7.101" evidence="12"/>
<evidence type="ECO:0000256" key="2">
    <source>
        <dbReference type="ARBA" id="ARBA00022515"/>
    </source>
</evidence>
<evidence type="ECO:0000313" key="18">
    <source>
        <dbReference type="Proteomes" id="UP000313849"/>
    </source>
</evidence>
<keyword evidence="6 12" id="KW-0479">Metal-binding</keyword>
<comment type="subunit">
    <text evidence="12">Monomer. Interacts with DnaB.</text>
</comment>
<keyword evidence="5 12" id="KW-0235">DNA replication</keyword>
<dbReference type="GO" id="GO:0008270">
    <property type="term" value="F:zinc ion binding"/>
    <property type="evidence" value="ECO:0007669"/>
    <property type="project" value="UniProtKB-UniRule"/>
</dbReference>
<dbReference type="InterPro" id="IPR034151">
    <property type="entry name" value="TOPRIM_DnaG_bac"/>
</dbReference>
<keyword evidence="4 12" id="KW-0548">Nucleotidyltransferase</keyword>
<dbReference type="OrthoDB" id="9803773at2"/>
<evidence type="ECO:0000256" key="11">
    <source>
        <dbReference type="ARBA" id="ARBA00023163"/>
    </source>
</evidence>
<evidence type="ECO:0000256" key="6">
    <source>
        <dbReference type="ARBA" id="ARBA00022723"/>
    </source>
</evidence>
<comment type="function">
    <text evidence="12">RNA polymerase that catalyzes the synthesis of short RNA molecules used as primers for DNA polymerase during DNA replication.</text>
</comment>
<keyword evidence="9" id="KW-0460">Magnesium</keyword>
<dbReference type="InterPro" id="IPR050219">
    <property type="entry name" value="DnaG_primase"/>
</dbReference>
<dbReference type="RefSeq" id="WP_139985919.1">
    <property type="nucleotide sequence ID" value="NZ_VENP01000005.1"/>
</dbReference>
<evidence type="ECO:0000256" key="7">
    <source>
        <dbReference type="ARBA" id="ARBA00022771"/>
    </source>
</evidence>
<dbReference type="Gene3D" id="3.40.1360.10">
    <property type="match status" value="1"/>
</dbReference>
<dbReference type="Pfam" id="PF01807">
    <property type="entry name" value="Zn_ribbon_DnaG"/>
    <property type="match status" value="1"/>
</dbReference>
<sequence length="642" mass="68695">MAARIRREDIATVREKARIEEVVGEHVSLRPGGVGSLKGLCPFHDERTPSFNVRPQMGLWHCFGCGEGGDVISFVQKIDHLPFGEAVERLAGRYAVELRYEDDGGPARPREEPGKRQRLVEANRAAAEFFVEQLVTPEAAPGRAFLAERGFDRQAATTFGVGYAPQGWDALMRHLQGRGFTQAELAAAGLISQGNRGHYDRFRGRLIWPIRDLTGDTVGFGARRLYDDDPGPKYLNTPETPLYHKSQVLYGIDLAKKAIATGRQVVVVEGYTDVMACHLAGVGTAVATCGTAFGSDHTRIVRRLLGDSATGATGVLLSSGRAIGGEVVFTFDGDEAGQKAALRAFGEDQSFAAQTFVAVSADGMDPCEVRVAHGDAAVRALVAGREPMFEFAIRSVLAQVDLSTAEGRVAGLRVTAPVVAGIRDYALRAEYARQLAGWLGMDPGDVRREVQRGPRGGQGGAAGQGGGRERETDDGEPRLDRAPRRTPVPDDPVARLERQVLEVALQAPTAAAGAGFDALAGDTFTLPVHRAVHDALRAAGGAAAGVDAPPRWLADVLEGAPEGIGAFVRELTVAPLPTTEDDVADYAAGVVLALRRLGITREIANLRGRAQAMEPSDPAQREAWTRIYQLEEERHRLTGGAA</sequence>
<evidence type="ECO:0000259" key="16">
    <source>
        <dbReference type="SMART" id="SM00766"/>
    </source>
</evidence>